<comment type="caution">
    <text evidence="1">The sequence shown here is derived from an EMBL/GenBank/DDBJ whole genome shotgun (WGS) entry which is preliminary data.</text>
</comment>
<reference evidence="1 2" key="1">
    <citation type="submission" date="2013-08" db="EMBL/GenBank/DDBJ databases">
        <title>Biodegradation of aromatic compounds in biofilm forming Pseudomonas isolated from sewage sludge.</title>
        <authorList>
            <person name="Qureshi A."/>
            <person name="Ghosh S."/>
            <person name="Khardenavis A.A."/>
            <person name="Kapley A."/>
            <person name="Purohit H.J."/>
        </authorList>
    </citation>
    <scope>NUCLEOTIDE SEQUENCE [LARGE SCALE GENOMIC DNA]</scope>
    <source>
        <strain evidence="1 2">EGD-AQ6</strain>
    </source>
</reference>
<protein>
    <submittedName>
        <fullName evidence="1">Uncharacterized protein</fullName>
    </submittedName>
</protein>
<evidence type="ECO:0000313" key="1">
    <source>
        <dbReference type="EMBL" id="ERH48522.1"/>
    </source>
</evidence>
<sequence length="82" mass="9120">MSIDRNKPHDVTPKVICISEFFVIYIVFCLLSHPPVDEDLEFLITHRENVAAIAQFASHVPFPLLEYPTLIVIDAPSAGSVA</sequence>
<proteinExistence type="predicted"/>
<dbReference type="EMBL" id="AVQG01000056">
    <property type="protein sequence ID" value="ERH48522.1"/>
    <property type="molecule type" value="Genomic_DNA"/>
</dbReference>
<gene>
    <name evidence="1" type="ORF">O204_11780</name>
</gene>
<name>U1U0F1_9PSED</name>
<accession>U1U0F1</accession>
<organism evidence="1 2">
    <name type="scientific">Pseudomonas simiae</name>
    <dbReference type="NCBI Taxonomy" id="321846"/>
    <lineage>
        <taxon>Bacteria</taxon>
        <taxon>Pseudomonadati</taxon>
        <taxon>Pseudomonadota</taxon>
        <taxon>Gammaproteobacteria</taxon>
        <taxon>Pseudomonadales</taxon>
        <taxon>Pseudomonadaceae</taxon>
        <taxon>Pseudomonas</taxon>
    </lineage>
</organism>
<dbReference type="AlphaFoldDB" id="U1U0F1"/>
<dbReference type="Proteomes" id="UP000016504">
    <property type="component" value="Unassembled WGS sequence"/>
</dbReference>
<evidence type="ECO:0000313" key="2">
    <source>
        <dbReference type="Proteomes" id="UP000016504"/>
    </source>
</evidence>